<name>A0A3S8UBQ3_9RHOB</name>
<dbReference type="Pfam" id="PF18557">
    <property type="entry name" value="NepR"/>
    <property type="match status" value="1"/>
</dbReference>
<reference evidence="2 3" key="1">
    <citation type="submission" date="2018-12" db="EMBL/GenBank/DDBJ databases">
        <title>Complete genome sequencing of Tabrizicola sp. K13M18.</title>
        <authorList>
            <person name="Bae J.-W."/>
        </authorList>
    </citation>
    <scope>NUCLEOTIDE SEQUENCE [LARGE SCALE GENOMIC DNA]</scope>
    <source>
        <strain evidence="2 3">K13M18</strain>
    </source>
</reference>
<dbReference type="AlphaFoldDB" id="A0A3S8UBQ3"/>
<organism evidence="2 3">
    <name type="scientific">Tabrizicola piscis</name>
    <dbReference type="NCBI Taxonomy" id="2494374"/>
    <lineage>
        <taxon>Bacteria</taxon>
        <taxon>Pseudomonadati</taxon>
        <taxon>Pseudomonadota</taxon>
        <taxon>Alphaproteobacteria</taxon>
        <taxon>Rhodobacterales</taxon>
        <taxon>Paracoccaceae</taxon>
        <taxon>Tabrizicola</taxon>
    </lineage>
</organism>
<dbReference type="EMBL" id="CP034328">
    <property type="protein sequence ID" value="AZL61063.1"/>
    <property type="molecule type" value="Genomic_DNA"/>
</dbReference>
<dbReference type="Proteomes" id="UP000282002">
    <property type="component" value="Chromosome"/>
</dbReference>
<evidence type="ECO:0000259" key="1">
    <source>
        <dbReference type="Pfam" id="PF18557"/>
    </source>
</evidence>
<keyword evidence="3" id="KW-1185">Reference proteome</keyword>
<accession>A0A3S8UBQ3</accession>
<protein>
    <submittedName>
        <fullName evidence="2">Transcriptional regulator</fullName>
    </submittedName>
</protein>
<dbReference type="KEGG" id="taw:EI545_06655"/>
<evidence type="ECO:0000313" key="2">
    <source>
        <dbReference type="EMBL" id="AZL61063.1"/>
    </source>
</evidence>
<sequence length="53" mass="6066">MSDSNPKSKIRHQIDENLKRIYDETLNEQIPDKLTQLLEQLRRKAGDADDGGA</sequence>
<evidence type="ECO:0000313" key="3">
    <source>
        <dbReference type="Proteomes" id="UP000282002"/>
    </source>
</evidence>
<dbReference type="OrthoDB" id="7875342at2"/>
<feature type="domain" description="Anti-sigma factor NepR" evidence="1">
    <location>
        <begin position="11"/>
        <end position="44"/>
    </location>
</feature>
<gene>
    <name evidence="2" type="ORF">EI545_06655</name>
</gene>
<proteinExistence type="predicted"/>
<dbReference type="InterPro" id="IPR041649">
    <property type="entry name" value="NepR"/>
</dbReference>